<dbReference type="OrthoDB" id="5062908at2759"/>
<keyword evidence="4" id="KW-1185">Reference proteome</keyword>
<proteinExistence type="predicted"/>
<dbReference type="Proteomes" id="UP000544331">
    <property type="component" value="Unassembled WGS sequence"/>
</dbReference>
<feature type="compositionally biased region" description="Low complexity" evidence="1">
    <location>
        <begin position="629"/>
        <end position="639"/>
    </location>
</feature>
<dbReference type="Pfam" id="PF26177">
    <property type="entry name" value="zf_C2H2_17_1st"/>
    <property type="match status" value="1"/>
</dbReference>
<feature type="compositionally biased region" description="Polar residues" evidence="1">
    <location>
        <begin position="299"/>
        <end position="319"/>
    </location>
</feature>
<feature type="domain" description="C2H2-type" evidence="2">
    <location>
        <begin position="595"/>
        <end position="625"/>
    </location>
</feature>
<dbReference type="InterPro" id="IPR059009">
    <property type="entry name" value="Znf_C2H2_17_1st"/>
</dbReference>
<name>A0A8H5Z317_9HYPO</name>
<dbReference type="Pfam" id="PF26176">
    <property type="entry name" value="zf_C2H2_17_2"/>
    <property type="match status" value="1"/>
</dbReference>
<evidence type="ECO:0000259" key="2">
    <source>
        <dbReference type="SMART" id="SM00355"/>
    </source>
</evidence>
<feature type="compositionally biased region" description="Low complexity" evidence="1">
    <location>
        <begin position="322"/>
        <end position="341"/>
    </location>
</feature>
<comment type="caution">
    <text evidence="3">The sequence shown here is derived from an EMBL/GenBank/DDBJ whole genome shotgun (WGS) entry which is preliminary data.</text>
</comment>
<accession>A0A8H5Z317</accession>
<dbReference type="InterPro" id="IPR059095">
    <property type="entry name" value="Znf_C2H2_17_2nd"/>
</dbReference>
<evidence type="ECO:0000313" key="4">
    <source>
        <dbReference type="Proteomes" id="UP000544331"/>
    </source>
</evidence>
<dbReference type="EMBL" id="JAAOAN010000090">
    <property type="protein sequence ID" value="KAF5722251.1"/>
    <property type="molecule type" value="Genomic_DNA"/>
</dbReference>
<gene>
    <name evidence="3" type="ORF">FMUND_3033</name>
</gene>
<feature type="region of interest" description="Disordered" evidence="1">
    <location>
        <begin position="624"/>
        <end position="677"/>
    </location>
</feature>
<dbReference type="SMART" id="SM00355">
    <property type="entry name" value="ZnF_C2H2"/>
    <property type="match status" value="2"/>
</dbReference>
<dbReference type="Gene3D" id="3.30.160.60">
    <property type="entry name" value="Classic Zinc Finger"/>
    <property type="match status" value="1"/>
</dbReference>
<organism evidence="3 4">
    <name type="scientific">Fusarium mundagurra</name>
    <dbReference type="NCBI Taxonomy" id="1567541"/>
    <lineage>
        <taxon>Eukaryota</taxon>
        <taxon>Fungi</taxon>
        <taxon>Dikarya</taxon>
        <taxon>Ascomycota</taxon>
        <taxon>Pezizomycotina</taxon>
        <taxon>Sordariomycetes</taxon>
        <taxon>Hypocreomycetidae</taxon>
        <taxon>Hypocreales</taxon>
        <taxon>Nectriaceae</taxon>
        <taxon>Fusarium</taxon>
        <taxon>Fusarium fujikuroi species complex</taxon>
    </lineage>
</organism>
<dbReference type="InterPro" id="IPR013087">
    <property type="entry name" value="Znf_C2H2_type"/>
</dbReference>
<protein>
    <recommendedName>
        <fullName evidence="2">C2H2-type domain-containing protein</fullName>
    </recommendedName>
</protein>
<feature type="region of interest" description="Disordered" evidence="1">
    <location>
        <begin position="288"/>
        <end position="352"/>
    </location>
</feature>
<evidence type="ECO:0000313" key="3">
    <source>
        <dbReference type="EMBL" id="KAF5722251.1"/>
    </source>
</evidence>
<sequence>MSLVSIARFQIESAALRPEVKPGLFMDHKDFSSGYQESTQGQWTFSDLVFWIWTLHTRMVFRQDVTRPMELRLDSAPSVPLSGVRHQGSIWLNGLQSNLIASSCSRTGLQFMDTNYDFHWTFFLPDHNGYLGSYCSAQSTLEFQHRQYMMLYQLVFLRILRLKAWTQRQHNISNLPQEHCRIRCDLITVLTTLPGYNNNPWNDPKDFDRMQDLILGYALHCHTCDYSYSQPTLAPNTGLFSFSSQTEPSADLLTGSSWATTVEGPQNFQDFSDNGSAHSGEAEEFIFTSGHATPRGTRVPSQGNWSTSRTTASVTQGGQAMSRVSSSRSSGSSLSQSSHLSNMDFTGNTSALQTGTQTGTTLHGIDTCLLNPTDGITNQMYWPGYSLDGGLNGDATFSLPDANPLHVVPSHMQLGPDVSLVENSPPSPWDCFSSSISRSSSPNTIEDLWFPNQSPNSSPEIQCQSPSLDRNIPLISEDANGKAMPTFDELPAATSAFTGPRRQNSDGESARDHDLYKKAAPYEDGLYHCPWEGQPSCNHRPEKLKCNYDKFVDSHLKPYRCKAESCEGARFSSTACLLRHEREAHGLHGHGDKPFLCVYEGCERAVPGNGFPRQWNLRDHMKRVHNDHGSSSGSPTTGSAQPAKGRKRKTETAEAQTSHSRKATVKSMLPPPEPKENMTQPLIDQWMEHRKAVESLMRNLVKPEDTQNLQHIGTLQNRLGSMMKLTNDLNAINNPGNTLVGTG</sequence>
<reference evidence="3 4" key="1">
    <citation type="submission" date="2020-05" db="EMBL/GenBank/DDBJ databases">
        <title>Identification and distribution of gene clusters putatively required for synthesis of sphingolipid metabolism inhibitors in phylogenetically diverse species of the filamentous fungus Fusarium.</title>
        <authorList>
            <person name="Kim H.-S."/>
            <person name="Busman M."/>
            <person name="Brown D.W."/>
            <person name="Divon H."/>
            <person name="Uhlig S."/>
            <person name="Proctor R.H."/>
        </authorList>
    </citation>
    <scope>NUCLEOTIDE SEQUENCE [LARGE SCALE GENOMIC DNA]</scope>
    <source>
        <strain evidence="3 4">NRRL 66235</strain>
    </source>
</reference>
<evidence type="ECO:0000256" key="1">
    <source>
        <dbReference type="SAM" id="MobiDB-lite"/>
    </source>
</evidence>
<dbReference type="AlphaFoldDB" id="A0A8H5Z317"/>
<feature type="domain" description="C2H2-type" evidence="2">
    <location>
        <begin position="559"/>
        <end position="585"/>
    </location>
</feature>